<feature type="transmembrane region" description="Helical" evidence="1">
    <location>
        <begin position="7"/>
        <end position="26"/>
    </location>
</feature>
<dbReference type="PATRIC" id="fig|1117379.3.peg.5280"/>
<feature type="transmembrane region" description="Helical" evidence="1">
    <location>
        <begin position="180"/>
        <end position="198"/>
    </location>
</feature>
<feature type="transmembrane region" description="Helical" evidence="1">
    <location>
        <begin position="38"/>
        <end position="61"/>
    </location>
</feature>
<feature type="transmembrane region" description="Helical" evidence="1">
    <location>
        <begin position="141"/>
        <end position="160"/>
    </location>
</feature>
<keyword evidence="1" id="KW-0812">Transmembrane</keyword>
<evidence type="ECO:0000313" key="4">
    <source>
        <dbReference type="Proteomes" id="UP000006316"/>
    </source>
</evidence>
<feature type="transmembrane region" description="Helical" evidence="1">
    <location>
        <begin position="210"/>
        <end position="231"/>
    </location>
</feature>
<evidence type="ECO:0000256" key="1">
    <source>
        <dbReference type="SAM" id="Phobius"/>
    </source>
</evidence>
<feature type="transmembrane region" description="Helical" evidence="1">
    <location>
        <begin position="111"/>
        <end position="129"/>
    </location>
</feature>
<keyword evidence="1" id="KW-0472">Membrane</keyword>
<dbReference type="AlphaFoldDB" id="K6D2W4"/>
<feature type="transmembrane region" description="Helical" evidence="1">
    <location>
        <begin position="73"/>
        <end position="91"/>
    </location>
</feature>
<dbReference type="OrthoDB" id="9763484at2"/>
<dbReference type="eggNOG" id="COG3920">
    <property type="taxonomic scope" value="Bacteria"/>
</dbReference>
<feature type="domain" description="Membrane-associated sensor" evidence="2">
    <location>
        <begin position="34"/>
        <end position="255"/>
    </location>
</feature>
<reference evidence="3 4" key="1">
    <citation type="journal article" date="2012" name="Front. Microbiol.">
        <title>Redundancy and modularity in membrane-associated dissimilatory nitrate reduction in Bacillus.</title>
        <authorList>
            <person name="Heylen K."/>
            <person name="Keltjens J."/>
        </authorList>
    </citation>
    <scope>NUCLEOTIDE SEQUENCE [LARGE SCALE GENOMIC DNA]</scope>
    <source>
        <strain evidence="4">LMG 21833T</strain>
    </source>
</reference>
<gene>
    <name evidence="3" type="ORF">BABA_25491</name>
</gene>
<dbReference type="STRING" id="1117379.BABA_25491"/>
<dbReference type="Pfam" id="PF17159">
    <property type="entry name" value="MASE3"/>
    <property type="match status" value="1"/>
</dbReference>
<dbReference type="EMBL" id="AJLS01000184">
    <property type="protein sequence ID" value="EKN62564.1"/>
    <property type="molecule type" value="Genomic_DNA"/>
</dbReference>
<proteinExistence type="predicted"/>
<keyword evidence="4" id="KW-1185">Reference proteome</keyword>
<dbReference type="InterPro" id="IPR033425">
    <property type="entry name" value="MASE3"/>
</dbReference>
<comment type="caution">
    <text evidence="3">The sequence shown here is derived from an EMBL/GenBank/DDBJ whole genome shotgun (WGS) entry which is preliminary data.</text>
</comment>
<dbReference type="Proteomes" id="UP000006316">
    <property type="component" value="Unassembled WGS sequence"/>
</dbReference>
<dbReference type="RefSeq" id="WP_007088085.1">
    <property type="nucleotide sequence ID" value="NZ_AJLS01000184.1"/>
</dbReference>
<name>K6D2W4_9BACI</name>
<evidence type="ECO:0000313" key="3">
    <source>
        <dbReference type="EMBL" id="EKN62564.1"/>
    </source>
</evidence>
<protein>
    <submittedName>
        <fullName evidence="3">PAS/PAC sensor-containing diguanylate cyclase/phosphodiesterase</fullName>
    </submittedName>
</protein>
<evidence type="ECO:0000259" key="2">
    <source>
        <dbReference type="Pfam" id="PF17159"/>
    </source>
</evidence>
<keyword evidence="1" id="KW-1133">Transmembrane helix</keyword>
<organism evidence="3 4">
    <name type="scientific">Neobacillus bataviensis LMG 21833</name>
    <dbReference type="NCBI Taxonomy" id="1117379"/>
    <lineage>
        <taxon>Bacteria</taxon>
        <taxon>Bacillati</taxon>
        <taxon>Bacillota</taxon>
        <taxon>Bacilli</taxon>
        <taxon>Bacillales</taxon>
        <taxon>Bacillaceae</taxon>
        <taxon>Neobacillus</taxon>
    </lineage>
</organism>
<sequence>MKITEGRFIIFSLLAIVLLMVIHLFQPQILTIYNPANYVGFHALLEIFSISISAAIFLYGLKCYGKSHSSRMLLLSFTFLLVGTLDLLHTLSFKGMPFFITESSVAKATWFWVSARAIQSLFILSILLIPERNLKRDYRGGSVIIGMVAAITVSYLIIHFENRLPVLMVEGSGTTRLKNGIEYVISFIQFVSLIITLYQYHVDKSEAKLSIALAFVYLLLTELIFTIYQSVFDLDNFTGHILKAAGFYFILKSFYFLNQESESAYFDSVSIK</sequence>
<accession>K6D2W4</accession>